<dbReference type="InterPro" id="IPR036909">
    <property type="entry name" value="Cyt_c-like_dom_sf"/>
</dbReference>
<comment type="caution">
    <text evidence="6">The sequence shown here is derived from an EMBL/GenBank/DDBJ whole genome shotgun (WGS) entry which is preliminary data.</text>
</comment>
<dbReference type="STRING" id="267850.ADINL_1907"/>
<protein>
    <recommendedName>
        <fullName evidence="5">Cytochrome c domain-containing protein</fullName>
    </recommendedName>
</protein>
<dbReference type="Pfam" id="PF13442">
    <property type="entry name" value="Cytochrome_CBB3"/>
    <property type="match status" value="1"/>
</dbReference>
<evidence type="ECO:0000256" key="4">
    <source>
        <dbReference type="PROSITE-ProRule" id="PRU00433"/>
    </source>
</evidence>
<dbReference type="PROSITE" id="PS51007">
    <property type="entry name" value="CYTC"/>
    <property type="match status" value="1"/>
</dbReference>
<keyword evidence="3 4" id="KW-0408">Iron</keyword>
<keyword evidence="2 4" id="KW-0479">Metal-binding</keyword>
<keyword evidence="7" id="KW-1185">Reference proteome</keyword>
<evidence type="ECO:0000256" key="3">
    <source>
        <dbReference type="ARBA" id="ARBA00023004"/>
    </source>
</evidence>
<dbReference type="PROSITE" id="PS51257">
    <property type="entry name" value="PROKAR_LIPOPROTEIN"/>
    <property type="match status" value="1"/>
</dbReference>
<organism evidence="6 7">
    <name type="scientific">Nitrincola lacisaponensis</name>
    <dbReference type="NCBI Taxonomy" id="267850"/>
    <lineage>
        <taxon>Bacteria</taxon>
        <taxon>Pseudomonadati</taxon>
        <taxon>Pseudomonadota</taxon>
        <taxon>Gammaproteobacteria</taxon>
        <taxon>Oceanospirillales</taxon>
        <taxon>Oceanospirillaceae</taxon>
        <taxon>Nitrincola</taxon>
    </lineage>
</organism>
<dbReference type="GO" id="GO:0046872">
    <property type="term" value="F:metal ion binding"/>
    <property type="evidence" value="ECO:0007669"/>
    <property type="project" value="UniProtKB-KW"/>
</dbReference>
<reference evidence="6 7" key="1">
    <citation type="journal article" date="2005" name="Int. J. Syst. Evol. Microbiol.">
        <title>Nitrincola lacisaponensis gen. nov., sp. nov., a novel alkaliphilic bacterium isolated from an alkaline, saline lake.</title>
        <authorList>
            <person name="Dimitriu P.A."/>
            <person name="Shukla S.K."/>
            <person name="Conradt J."/>
            <person name="Marquez M.C."/>
            <person name="Ventosa A."/>
            <person name="Maglia A."/>
            <person name="Peyton B.M."/>
            <person name="Pinkart H.C."/>
            <person name="Mormile M.R."/>
        </authorList>
    </citation>
    <scope>NUCLEOTIDE SEQUENCE [LARGE SCALE GENOMIC DNA]</scope>
    <source>
        <strain evidence="6 7">4CA</strain>
    </source>
</reference>
<dbReference type="SUPFAM" id="SSF46626">
    <property type="entry name" value="Cytochrome c"/>
    <property type="match status" value="1"/>
</dbReference>
<dbReference type="Proteomes" id="UP000027318">
    <property type="component" value="Unassembled WGS sequence"/>
</dbReference>
<dbReference type="OrthoDB" id="9811281at2"/>
<dbReference type="InterPro" id="IPR009056">
    <property type="entry name" value="Cyt_c-like_dom"/>
</dbReference>
<evidence type="ECO:0000313" key="6">
    <source>
        <dbReference type="EMBL" id="KDE39629.1"/>
    </source>
</evidence>
<proteinExistence type="predicted"/>
<evidence type="ECO:0000259" key="5">
    <source>
        <dbReference type="PROSITE" id="PS51007"/>
    </source>
</evidence>
<dbReference type="GO" id="GO:0020037">
    <property type="term" value="F:heme binding"/>
    <property type="evidence" value="ECO:0007669"/>
    <property type="project" value="InterPro"/>
</dbReference>
<dbReference type="AlphaFoldDB" id="A0A063Y1S5"/>
<dbReference type="EMBL" id="JMSZ01000028">
    <property type="protein sequence ID" value="KDE39629.1"/>
    <property type="molecule type" value="Genomic_DNA"/>
</dbReference>
<gene>
    <name evidence="6" type="ORF">ADINL_1907</name>
</gene>
<evidence type="ECO:0000256" key="1">
    <source>
        <dbReference type="ARBA" id="ARBA00022617"/>
    </source>
</evidence>
<keyword evidence="1 4" id="KW-0349">Heme</keyword>
<name>A0A063Y1S5_9GAMM</name>
<dbReference type="Gene3D" id="1.10.760.10">
    <property type="entry name" value="Cytochrome c-like domain"/>
    <property type="match status" value="1"/>
</dbReference>
<evidence type="ECO:0000256" key="2">
    <source>
        <dbReference type="ARBA" id="ARBA00022723"/>
    </source>
</evidence>
<evidence type="ECO:0000313" key="7">
    <source>
        <dbReference type="Proteomes" id="UP000027318"/>
    </source>
</evidence>
<dbReference type="GO" id="GO:0009055">
    <property type="term" value="F:electron transfer activity"/>
    <property type="evidence" value="ECO:0007669"/>
    <property type="project" value="InterPro"/>
</dbReference>
<dbReference type="RefSeq" id="WP_036547015.1">
    <property type="nucleotide sequence ID" value="NZ_JBKBNO010000011.1"/>
</dbReference>
<accession>A0A063Y1S5</accession>
<sequence length="119" mass="13585">MTRLLSVFLLLTLLLLSGCDREPSPAKMTRGDQLYAYYCQECHTYRGLGAELQNLPAGVSQLQVHDVVLIIKHGYQFGHPMGHFPNLSNEQAVTVAEYAVELRRRQREQRLQQEQESGQ</sequence>
<feature type="domain" description="Cytochrome c" evidence="5">
    <location>
        <begin position="26"/>
        <end position="103"/>
    </location>
</feature>